<reference evidence="2" key="1">
    <citation type="journal article" date="2023" name="Mol. Phylogenet. Evol.">
        <title>Genome-scale phylogeny and comparative genomics of the fungal order Sordariales.</title>
        <authorList>
            <person name="Hensen N."/>
            <person name="Bonometti L."/>
            <person name="Westerberg I."/>
            <person name="Brannstrom I.O."/>
            <person name="Guillou S."/>
            <person name="Cros-Aarteil S."/>
            <person name="Calhoun S."/>
            <person name="Haridas S."/>
            <person name="Kuo A."/>
            <person name="Mondo S."/>
            <person name="Pangilinan J."/>
            <person name="Riley R."/>
            <person name="LaButti K."/>
            <person name="Andreopoulos B."/>
            <person name="Lipzen A."/>
            <person name="Chen C."/>
            <person name="Yan M."/>
            <person name="Daum C."/>
            <person name="Ng V."/>
            <person name="Clum A."/>
            <person name="Steindorff A."/>
            <person name="Ohm R.A."/>
            <person name="Martin F."/>
            <person name="Silar P."/>
            <person name="Natvig D.O."/>
            <person name="Lalanne C."/>
            <person name="Gautier V."/>
            <person name="Ament-Velasquez S.L."/>
            <person name="Kruys A."/>
            <person name="Hutchinson M.I."/>
            <person name="Powell A.J."/>
            <person name="Barry K."/>
            <person name="Miller A.N."/>
            <person name="Grigoriev I.V."/>
            <person name="Debuchy R."/>
            <person name="Gladieux P."/>
            <person name="Hiltunen Thoren M."/>
            <person name="Johannesson H."/>
        </authorList>
    </citation>
    <scope>NUCLEOTIDE SEQUENCE</scope>
    <source>
        <strain evidence="2">CBS 232.78</strain>
    </source>
</reference>
<protein>
    <submittedName>
        <fullName evidence="2">Uncharacterized protein</fullName>
    </submittedName>
</protein>
<dbReference type="Proteomes" id="UP001285441">
    <property type="component" value="Unassembled WGS sequence"/>
</dbReference>
<proteinExistence type="predicted"/>
<feature type="region of interest" description="Disordered" evidence="1">
    <location>
        <begin position="58"/>
        <end position="234"/>
    </location>
</feature>
<comment type="caution">
    <text evidence="2">The sequence shown here is derived from an EMBL/GenBank/DDBJ whole genome shotgun (WGS) entry which is preliminary data.</text>
</comment>
<evidence type="ECO:0000313" key="3">
    <source>
        <dbReference type="Proteomes" id="UP001285441"/>
    </source>
</evidence>
<reference evidence="2" key="2">
    <citation type="submission" date="2023-06" db="EMBL/GenBank/DDBJ databases">
        <authorList>
            <consortium name="Lawrence Berkeley National Laboratory"/>
            <person name="Haridas S."/>
            <person name="Hensen N."/>
            <person name="Bonometti L."/>
            <person name="Westerberg I."/>
            <person name="Brannstrom I.O."/>
            <person name="Guillou S."/>
            <person name="Cros-Aarteil S."/>
            <person name="Calhoun S."/>
            <person name="Kuo A."/>
            <person name="Mondo S."/>
            <person name="Pangilinan J."/>
            <person name="Riley R."/>
            <person name="LaButti K."/>
            <person name="Andreopoulos B."/>
            <person name="Lipzen A."/>
            <person name="Chen C."/>
            <person name="Yanf M."/>
            <person name="Daum C."/>
            <person name="Ng V."/>
            <person name="Clum A."/>
            <person name="Steindorff A."/>
            <person name="Ohm R."/>
            <person name="Martin F."/>
            <person name="Silar P."/>
            <person name="Natvig D."/>
            <person name="Lalanne C."/>
            <person name="Gautier V."/>
            <person name="Ament-velasquez S.L."/>
            <person name="Kruys A."/>
            <person name="Hutchinson M.I."/>
            <person name="Powell A.J."/>
            <person name="Barry K."/>
            <person name="Miller A.N."/>
            <person name="Grigoriev I.V."/>
            <person name="Debuchy R."/>
            <person name="Gladieux P."/>
            <person name="Thoren M.H."/>
            <person name="Johannesson H."/>
        </authorList>
    </citation>
    <scope>NUCLEOTIDE SEQUENCE</scope>
    <source>
        <strain evidence="2">CBS 232.78</strain>
    </source>
</reference>
<dbReference type="InterPro" id="IPR053311">
    <property type="entry name" value="Mucosal_Integrity_Assoc"/>
</dbReference>
<dbReference type="PANTHER" id="PTHR37999">
    <property type="entry name" value="MUCIN-17"/>
    <property type="match status" value="1"/>
</dbReference>
<gene>
    <name evidence="2" type="ORF">B0H63DRAFT_547222</name>
</gene>
<accession>A0AAE0KK20</accession>
<organism evidence="2 3">
    <name type="scientific">Podospora didyma</name>
    <dbReference type="NCBI Taxonomy" id="330526"/>
    <lineage>
        <taxon>Eukaryota</taxon>
        <taxon>Fungi</taxon>
        <taxon>Dikarya</taxon>
        <taxon>Ascomycota</taxon>
        <taxon>Pezizomycotina</taxon>
        <taxon>Sordariomycetes</taxon>
        <taxon>Sordariomycetidae</taxon>
        <taxon>Sordariales</taxon>
        <taxon>Podosporaceae</taxon>
        <taxon>Podospora</taxon>
    </lineage>
</organism>
<dbReference type="SUPFAM" id="SSF69349">
    <property type="entry name" value="Phage fibre proteins"/>
    <property type="match status" value="1"/>
</dbReference>
<name>A0AAE0KK20_9PEZI</name>
<feature type="compositionally biased region" description="Basic and acidic residues" evidence="1">
    <location>
        <begin position="99"/>
        <end position="200"/>
    </location>
</feature>
<evidence type="ECO:0000313" key="2">
    <source>
        <dbReference type="EMBL" id="KAK3377662.1"/>
    </source>
</evidence>
<keyword evidence="3" id="KW-1185">Reference proteome</keyword>
<evidence type="ECO:0000256" key="1">
    <source>
        <dbReference type="SAM" id="MobiDB-lite"/>
    </source>
</evidence>
<dbReference type="EMBL" id="JAULSW010000006">
    <property type="protein sequence ID" value="KAK3377662.1"/>
    <property type="molecule type" value="Genomic_DNA"/>
</dbReference>
<dbReference type="AlphaFoldDB" id="A0AAE0KK20"/>
<dbReference type="PANTHER" id="PTHR37999:SF2">
    <property type="entry name" value="MUCIN-17"/>
    <property type="match status" value="1"/>
</dbReference>
<sequence length="473" mass="53078">MPTKPVDKWPDARVKFELHEHLAKNNIPWPITARKADMIALLEEKGVTYDDVMKAGKMTKESKLKRPLNPSGSSSKPPLPVNTAGETATEKMAGGTAKETVEKPVEKPVEQPVEEMAKETVEDTAKETVEDTAKETVEDTAKETVEDTAKETVEDTAKETVEDTAKETVEDTAKETVEDTAKETVEATVKKPVEETTGKKERGKGKKGGNKGNDGMDETNSNGKPKRRKTPQIKSQFPAESLLRYWFYMDRAIKHIGLEDANIFTVLKAYISDPAAVWKLWDWGKSHGASVEMERGQWQVLELLWREITQTSAPGKQLQPAFQGDPNKMLLPDPQHPHLIICFPSDNPKHKDVLRGGWIDGNKYPDAFKRYVGKGANITLSLANTLTVDNECKPEDFEIMLVLKMPWGKYFRTHALGKPHYADQAPMLYSKVVLSTVWTAREVSDVLECHEKMAGQQPISENAERIITKSWRK</sequence>